<evidence type="ECO:0000256" key="1">
    <source>
        <dbReference type="ARBA" id="ARBA00004141"/>
    </source>
</evidence>
<evidence type="ECO:0000256" key="2">
    <source>
        <dbReference type="ARBA" id="ARBA00009399"/>
    </source>
</evidence>
<dbReference type="Proteomes" id="UP000321612">
    <property type="component" value="Unassembled WGS sequence"/>
</dbReference>
<evidence type="ECO:0000256" key="6">
    <source>
        <dbReference type="SAM" id="Phobius"/>
    </source>
</evidence>
<comment type="subcellular location">
    <subcellularLocation>
        <location evidence="1">Membrane</location>
        <topology evidence="1">Multi-pass membrane protein</topology>
    </subcellularLocation>
</comment>
<dbReference type="Pfam" id="PF12710">
    <property type="entry name" value="HAD"/>
    <property type="match status" value="1"/>
</dbReference>
<feature type="transmembrane region" description="Helical" evidence="6">
    <location>
        <begin position="269"/>
        <end position="290"/>
    </location>
</feature>
<evidence type="ECO:0000259" key="7">
    <source>
        <dbReference type="Pfam" id="PF04138"/>
    </source>
</evidence>
<feature type="transmembrane region" description="Helical" evidence="6">
    <location>
        <begin position="206"/>
        <end position="227"/>
    </location>
</feature>
<keyword evidence="5 6" id="KW-0472">Membrane</keyword>
<organism evidence="8 9">
    <name type="scientific">Prevotella brunnea</name>
    <dbReference type="NCBI Taxonomy" id="2508867"/>
    <lineage>
        <taxon>Bacteria</taxon>
        <taxon>Pseudomonadati</taxon>
        <taxon>Bacteroidota</taxon>
        <taxon>Bacteroidia</taxon>
        <taxon>Bacteroidales</taxon>
        <taxon>Prevotellaceae</taxon>
        <taxon>Prevotella</taxon>
    </lineage>
</organism>
<dbReference type="RefSeq" id="WP_147785522.1">
    <property type="nucleotide sequence ID" value="NZ_SDIK01000026.1"/>
</dbReference>
<proteinExistence type="inferred from homology"/>
<gene>
    <name evidence="8" type="ORF">ETF27_04110</name>
</gene>
<dbReference type="PANTHER" id="PTHR38459:SF1">
    <property type="entry name" value="PROPHAGE BACTOPRENOL-LINKED GLUCOSE TRANSLOCASE HOMOLOG"/>
    <property type="match status" value="1"/>
</dbReference>
<reference evidence="9" key="1">
    <citation type="submission" date="2019-05" db="EMBL/GenBank/DDBJ databases">
        <title>Prevotella brunnea sp. nov., isolated from a wound of a patient.</title>
        <authorList>
            <person name="Buhl M."/>
        </authorList>
    </citation>
    <scope>NUCLEOTIDE SEQUENCE [LARGE SCALE GENOMIC DNA]</scope>
    <source>
        <strain evidence="9">A2672</strain>
    </source>
</reference>
<dbReference type="Pfam" id="PF04138">
    <property type="entry name" value="GtrA_DPMS_TM"/>
    <property type="match status" value="1"/>
</dbReference>
<dbReference type="OrthoDB" id="9794212at2"/>
<dbReference type="SUPFAM" id="SSF56784">
    <property type="entry name" value="HAD-like"/>
    <property type="match status" value="1"/>
</dbReference>
<dbReference type="InterPro" id="IPR051401">
    <property type="entry name" value="GtrA_CellWall_Glycosyl"/>
</dbReference>
<feature type="transmembrane region" description="Helical" evidence="6">
    <location>
        <begin position="296"/>
        <end position="317"/>
    </location>
</feature>
<dbReference type="InterPro" id="IPR007267">
    <property type="entry name" value="GtrA_DPMS_TM"/>
</dbReference>
<dbReference type="GO" id="GO:0005886">
    <property type="term" value="C:plasma membrane"/>
    <property type="evidence" value="ECO:0007669"/>
    <property type="project" value="TreeGrafter"/>
</dbReference>
<feature type="domain" description="GtrA/DPMS transmembrane" evidence="7">
    <location>
        <begin position="208"/>
        <end position="316"/>
    </location>
</feature>
<keyword evidence="9" id="KW-1185">Reference proteome</keyword>
<dbReference type="GO" id="GO:0000271">
    <property type="term" value="P:polysaccharide biosynthetic process"/>
    <property type="evidence" value="ECO:0007669"/>
    <property type="project" value="InterPro"/>
</dbReference>
<dbReference type="Gene3D" id="3.40.50.1000">
    <property type="entry name" value="HAD superfamily/HAD-like"/>
    <property type="match status" value="1"/>
</dbReference>
<comment type="similarity">
    <text evidence="2">Belongs to the GtrA family.</text>
</comment>
<dbReference type="InterPro" id="IPR036412">
    <property type="entry name" value="HAD-like_sf"/>
</dbReference>
<evidence type="ECO:0000256" key="5">
    <source>
        <dbReference type="ARBA" id="ARBA00023136"/>
    </source>
</evidence>
<accession>A0A5C8GKG3</accession>
<evidence type="ECO:0000313" key="8">
    <source>
        <dbReference type="EMBL" id="TXJ62529.1"/>
    </source>
</evidence>
<feature type="transmembrane region" description="Helical" evidence="6">
    <location>
        <begin position="26"/>
        <end position="45"/>
    </location>
</feature>
<dbReference type="EMBL" id="SDIK01000026">
    <property type="protein sequence ID" value="TXJ62529.1"/>
    <property type="molecule type" value="Genomic_DNA"/>
</dbReference>
<dbReference type="AlphaFoldDB" id="A0A5C8GKG3"/>
<feature type="transmembrane region" description="Helical" evidence="6">
    <location>
        <begin position="239"/>
        <end position="257"/>
    </location>
</feature>
<evidence type="ECO:0000256" key="4">
    <source>
        <dbReference type="ARBA" id="ARBA00022989"/>
    </source>
</evidence>
<dbReference type="InterPro" id="IPR023214">
    <property type="entry name" value="HAD_sf"/>
</dbReference>
<name>A0A5C8GKG3_9BACT</name>
<evidence type="ECO:0000313" key="9">
    <source>
        <dbReference type="Proteomes" id="UP000321612"/>
    </source>
</evidence>
<keyword evidence="4 6" id="KW-1133">Transmembrane helix</keyword>
<comment type="caution">
    <text evidence="8">The sequence shown here is derived from an EMBL/GenBank/DDBJ whole genome shotgun (WGS) entry which is preliminary data.</text>
</comment>
<evidence type="ECO:0000256" key="3">
    <source>
        <dbReference type="ARBA" id="ARBA00022692"/>
    </source>
</evidence>
<keyword evidence="3 6" id="KW-0812">Transmembrane</keyword>
<sequence length="320" mass="37581">MKVYAFDFDGTLTKKDTFIEFIEYVYGYRKTFCGFFLFSPILLLMKLRLYPNWKAKQKVFSWFFKDMSIGEFNAHCENFAIHRQGIMRPKGLETIRKAINNGDSVIIITASIENWVRPFFKEFGDKVKVEGTQIDIRLDYITGNFLTKNCYGKEKLKRLLQIFPYRHSYKLAAFGDSRGDRHLLREADESFFQPFRKRNREKFDEIVRFGIVGIIATTLQYAIYLLLINWIEPRISNTIGYVISFVFNYFASTSYTFKVKATARRGAGFAFSHLVNYLLQTGLLSLFLWMGMKKQIAMLPVFCICVPINFILVRTFLKKK</sequence>
<dbReference type="PANTHER" id="PTHR38459">
    <property type="entry name" value="PROPHAGE BACTOPRENOL-LINKED GLUCOSE TRANSLOCASE HOMOLOG"/>
    <property type="match status" value="1"/>
</dbReference>
<protein>
    <submittedName>
        <fullName evidence="8">Haloacid dehalogenase</fullName>
    </submittedName>
</protein>